<dbReference type="AlphaFoldDB" id="R8BKR2"/>
<organism evidence="2 3">
    <name type="scientific">Phaeoacremonium minimum (strain UCR-PA7)</name>
    <name type="common">Esca disease fungus</name>
    <name type="synonym">Togninia minima</name>
    <dbReference type="NCBI Taxonomy" id="1286976"/>
    <lineage>
        <taxon>Eukaryota</taxon>
        <taxon>Fungi</taxon>
        <taxon>Dikarya</taxon>
        <taxon>Ascomycota</taxon>
        <taxon>Pezizomycotina</taxon>
        <taxon>Sordariomycetes</taxon>
        <taxon>Sordariomycetidae</taxon>
        <taxon>Togniniales</taxon>
        <taxon>Togniniaceae</taxon>
        <taxon>Phaeoacremonium</taxon>
    </lineage>
</organism>
<evidence type="ECO:0000313" key="2">
    <source>
        <dbReference type="EMBL" id="EON99953.1"/>
    </source>
</evidence>
<evidence type="ECO:0000256" key="1">
    <source>
        <dbReference type="SAM" id="Coils"/>
    </source>
</evidence>
<keyword evidence="1" id="KW-0175">Coiled coil</keyword>
<dbReference type="eggNOG" id="ENOG502ST9Y">
    <property type="taxonomic scope" value="Eukaryota"/>
</dbReference>
<protein>
    <submittedName>
        <fullName evidence="2">Uncharacterized protein</fullName>
    </submittedName>
</protein>
<feature type="coiled-coil region" evidence="1">
    <location>
        <begin position="50"/>
        <end position="127"/>
    </location>
</feature>
<accession>R8BKR2</accession>
<dbReference type="GeneID" id="19324993"/>
<gene>
    <name evidence="2" type="ORF">UCRPA7_4532</name>
</gene>
<dbReference type="KEGG" id="tmn:UCRPA7_4532"/>
<dbReference type="Proteomes" id="UP000014074">
    <property type="component" value="Unassembled WGS sequence"/>
</dbReference>
<evidence type="ECO:0000313" key="3">
    <source>
        <dbReference type="Proteomes" id="UP000014074"/>
    </source>
</evidence>
<dbReference type="HOGENOM" id="CLU_532298_0_0_1"/>
<proteinExistence type="predicted"/>
<dbReference type="RefSeq" id="XP_007915276.1">
    <property type="nucleotide sequence ID" value="XM_007917085.1"/>
</dbReference>
<sequence length="512" mass="57137">MASSNETHSKDHLAELKAKCAKFGEEACELLSAMASEIRATQDSETTQKITDLQKELDEANASLKAARQLHQLFEKKYHAADNELKKMSATKQTTQENHNGDQAVEIRRLEEKNASLKTKLGQREANIAASSTLPPSHQRSTAVNDTFEQWLLRDGMPAETPTPQSAMNGGTGVLLSEHNLRMYTQHAEQSQPTRIYHRQPNDLIDLESVSPVTDQKDEALQPSTTPAIYQVLLDHGALASLTLPNSLPQDESNGPLQEYLKDGCRMVLMTNVPTDTPARDVFARIRGGAVMKLVFTPPLGTPGRTAVITFASSDGAKRYVEWCKLNKITFKGSSDAIHQVDVKLASGEFDHQQAYTFPHSREIAIALTKGQSRCVVVRDCTPFMARQIFREIGADRPHLRHNLEDVWYDEVATMIIHFTDFQKANSVYTTLTRHRAYIDIHQTVSFKEDPCAGDPQDLFDGPKPSSEGLDSLMDIADIGVFELDSYLSRQYDNDRDLNSPVPTTPSYGSWY</sequence>
<reference evidence="3" key="1">
    <citation type="journal article" date="2013" name="Genome Announc.">
        <title>Draft genome sequence of the ascomycete Phaeoacremonium aleophilum strain UCR-PA7, a causal agent of the esca disease complex in grapevines.</title>
        <authorList>
            <person name="Blanco-Ulate B."/>
            <person name="Rolshausen P."/>
            <person name="Cantu D."/>
        </authorList>
    </citation>
    <scope>NUCLEOTIDE SEQUENCE [LARGE SCALE GENOMIC DNA]</scope>
    <source>
        <strain evidence="3">UCR-PA7</strain>
    </source>
</reference>
<dbReference type="EMBL" id="KB933120">
    <property type="protein sequence ID" value="EON99953.1"/>
    <property type="molecule type" value="Genomic_DNA"/>
</dbReference>
<name>R8BKR2_PHAM7</name>
<keyword evidence="3" id="KW-1185">Reference proteome</keyword>